<feature type="compositionally biased region" description="Polar residues" evidence="1">
    <location>
        <begin position="264"/>
        <end position="280"/>
    </location>
</feature>
<accession>A0A1Y2F373</accession>
<dbReference type="AlphaFoldDB" id="A0A1Y2F373"/>
<feature type="compositionally biased region" description="Low complexity" evidence="1">
    <location>
        <begin position="1"/>
        <end position="10"/>
    </location>
</feature>
<feature type="compositionally biased region" description="Low complexity" evidence="1">
    <location>
        <begin position="127"/>
        <end position="136"/>
    </location>
</feature>
<feature type="compositionally biased region" description="Low complexity" evidence="1">
    <location>
        <begin position="288"/>
        <end position="308"/>
    </location>
</feature>
<comment type="caution">
    <text evidence="2">The sequence shown here is derived from an EMBL/GenBank/DDBJ whole genome shotgun (WGS) entry which is preliminary data.</text>
</comment>
<gene>
    <name evidence="2" type="ORF">LY90DRAFT_501057</name>
</gene>
<feature type="region of interest" description="Disordered" evidence="1">
    <location>
        <begin position="112"/>
        <end position="153"/>
    </location>
</feature>
<reference evidence="2 3" key="1">
    <citation type="submission" date="2016-08" db="EMBL/GenBank/DDBJ databases">
        <title>A Parts List for Fungal Cellulosomes Revealed by Comparative Genomics.</title>
        <authorList>
            <consortium name="DOE Joint Genome Institute"/>
            <person name="Haitjema C.H."/>
            <person name="Gilmore S.P."/>
            <person name="Henske J.K."/>
            <person name="Solomon K.V."/>
            <person name="De Groot R."/>
            <person name="Kuo A."/>
            <person name="Mondo S.J."/>
            <person name="Salamov A.A."/>
            <person name="Labutti K."/>
            <person name="Zhao Z."/>
            <person name="Chiniquy J."/>
            <person name="Barry K."/>
            <person name="Brewer H.M."/>
            <person name="Purvine S.O."/>
            <person name="Wright A.T."/>
            <person name="Boxma B."/>
            <person name="Van Alen T."/>
            <person name="Hackstein J.H."/>
            <person name="Baker S.E."/>
            <person name="Grigoriev I.V."/>
            <person name="O'Malley M.A."/>
        </authorList>
    </citation>
    <scope>NUCLEOTIDE SEQUENCE [LARGE SCALE GENOMIC DNA]</scope>
    <source>
        <strain evidence="2 3">G1</strain>
    </source>
</reference>
<organism evidence="2 3">
    <name type="scientific">Neocallimastix californiae</name>
    <dbReference type="NCBI Taxonomy" id="1754190"/>
    <lineage>
        <taxon>Eukaryota</taxon>
        <taxon>Fungi</taxon>
        <taxon>Fungi incertae sedis</taxon>
        <taxon>Chytridiomycota</taxon>
        <taxon>Chytridiomycota incertae sedis</taxon>
        <taxon>Neocallimastigomycetes</taxon>
        <taxon>Neocallimastigales</taxon>
        <taxon>Neocallimastigaceae</taxon>
        <taxon>Neocallimastix</taxon>
    </lineage>
</organism>
<evidence type="ECO:0000313" key="2">
    <source>
        <dbReference type="EMBL" id="ORY78293.1"/>
    </source>
</evidence>
<dbReference type="EMBL" id="MCOG01000017">
    <property type="protein sequence ID" value="ORY78293.1"/>
    <property type="molecule type" value="Genomic_DNA"/>
</dbReference>
<sequence>MSTNKNNSSDNTDEDNSMPSKIHGRSKSIFDQMELNESDGTVRETKRKYKENEELTKEAIEKMKLNQNWYNSKGIDTSSMANGKYKDFLNNIPLKANNHNTNDMNNIQNSMENLNISNDDNKKSDENNNGSNNNNSSDHEDNSKTISGNPNTKIVPLELTDFNMNNQKSPLEEDDRSSDGSDEDSDIDEEEDEDNTFEIPNKGVAIKKLTINPAMLDQDARSNIQCYSPVYSIKSYASTNAPTERKSPLNKSPQIAVVDPINKPQMSHNVKQPSVSSYHSPYTPLLTSNSPSSVPYSANSSPSSPLSNETTTKVIEPIQITSSAEGSKAHSVQTSPFITNIPPQHPLISRNSISAPSTTTSTPTTINVKKNLQSPSVLFQNKNSKLISNGTSNINTHSHVANGKKKGVFSQYPVLLNTRNSNIRKKTVDNHTTPLKGMIRKLSLNPIDKHNLKENSNIPISPYKTHFYSISCPQNNSYKKNYVSIKELLEKASPPASFDNNNDKTNINIKLRKPGSYTFLGSNNKRPIAVNNLHLYEKDALEKEINEVINETIQCLDAYHALFSDVMIPSYEKNND</sequence>
<keyword evidence="3" id="KW-1185">Reference proteome</keyword>
<feature type="compositionally biased region" description="Acidic residues" evidence="1">
    <location>
        <begin position="172"/>
        <end position="196"/>
    </location>
</feature>
<feature type="compositionally biased region" description="Basic and acidic residues" evidence="1">
    <location>
        <begin position="40"/>
        <end position="50"/>
    </location>
</feature>
<protein>
    <submittedName>
        <fullName evidence="2">Uncharacterized protein</fullName>
    </submittedName>
</protein>
<evidence type="ECO:0000256" key="1">
    <source>
        <dbReference type="SAM" id="MobiDB-lite"/>
    </source>
</evidence>
<dbReference type="Proteomes" id="UP000193920">
    <property type="component" value="Unassembled WGS sequence"/>
</dbReference>
<name>A0A1Y2F373_9FUNG</name>
<evidence type="ECO:0000313" key="3">
    <source>
        <dbReference type="Proteomes" id="UP000193920"/>
    </source>
</evidence>
<feature type="region of interest" description="Disordered" evidence="1">
    <location>
        <begin position="165"/>
        <end position="200"/>
    </location>
</feature>
<proteinExistence type="predicted"/>
<feature type="region of interest" description="Disordered" evidence="1">
    <location>
        <begin position="1"/>
        <end position="50"/>
    </location>
</feature>
<feature type="region of interest" description="Disordered" evidence="1">
    <location>
        <begin position="263"/>
        <end position="310"/>
    </location>
</feature>